<organism evidence="1 2">
    <name type="scientific">Rhizorhabdus dicambivorans</name>
    <dbReference type="NCBI Taxonomy" id="1850238"/>
    <lineage>
        <taxon>Bacteria</taxon>
        <taxon>Pseudomonadati</taxon>
        <taxon>Pseudomonadota</taxon>
        <taxon>Alphaproteobacteria</taxon>
        <taxon>Sphingomonadales</taxon>
        <taxon>Sphingomonadaceae</taxon>
        <taxon>Rhizorhabdus</taxon>
    </lineage>
</organism>
<name>A0A2A4FTE2_9SPHN</name>
<protein>
    <submittedName>
        <fullName evidence="1">Uncharacterized protein</fullName>
    </submittedName>
</protein>
<reference evidence="1 2" key="1">
    <citation type="submission" date="2017-09" db="EMBL/GenBank/DDBJ databases">
        <title>The Catabolism of 3,6-Dichlorosalicylic acid is Initiated by the Cytochrome P450 Monooxygenase DsmABC in Rhizorhabdus dicambivorans Ndbn-20.</title>
        <authorList>
            <person name="Na L."/>
        </authorList>
    </citation>
    <scope>NUCLEOTIDE SEQUENCE [LARGE SCALE GENOMIC DNA]</scope>
    <source>
        <strain evidence="1 2">Ndbn-20m</strain>
    </source>
</reference>
<dbReference type="Proteomes" id="UP000218934">
    <property type="component" value="Unassembled WGS sequence"/>
</dbReference>
<proteinExistence type="predicted"/>
<sequence>MAEEDCRPNVVVLFVQDRRSAIQRWRVDRPDFFAGLKPAQIDRLAAGTDPVAAWQIIRVKGRDGRPMGRVDSDIYDYMVNQQAVPSRIASAIEIDFSASFVLIEQKLIGNSSLVQLADYAAMRTLASTDPQAGDKQRLPTILSLFTSPGEPVPLSVTQWDLGYLTALYDTRLASRARDQQRAMGKTLERDGE</sequence>
<dbReference type="EMBL" id="NWUF01000020">
    <property type="protein sequence ID" value="PCE40964.1"/>
    <property type="molecule type" value="Genomic_DNA"/>
</dbReference>
<evidence type="ECO:0000313" key="1">
    <source>
        <dbReference type="EMBL" id="PCE40964.1"/>
    </source>
</evidence>
<keyword evidence="2" id="KW-1185">Reference proteome</keyword>
<dbReference type="KEGG" id="rdi:CMV14_15430"/>
<gene>
    <name evidence="1" type="ORF">COO09_17340</name>
</gene>
<accession>A0A2A4FTE2</accession>
<evidence type="ECO:0000313" key="2">
    <source>
        <dbReference type="Proteomes" id="UP000218934"/>
    </source>
</evidence>
<comment type="caution">
    <text evidence="1">The sequence shown here is derived from an EMBL/GenBank/DDBJ whole genome shotgun (WGS) entry which is preliminary data.</text>
</comment>
<dbReference type="AlphaFoldDB" id="A0A2A4FTE2"/>